<evidence type="ECO:0000313" key="2">
    <source>
        <dbReference type="Proteomes" id="UP000076407"/>
    </source>
</evidence>
<protein>
    <submittedName>
        <fullName evidence="1">Uncharacterized protein</fullName>
    </submittedName>
</protein>
<proteinExistence type="predicted"/>
<sequence length="127" mass="15013">MCNLILIYLKLNYTRSEEDEKQKAPERYRRVFLFCFKLFYFITKVPIHPSQHNNIVREMLDSSSSKRIANSFKALHCFLYNTIRSIGHMFLTLLNQSAILCTLSVSFCVAYQYWKTRGNDAIFLQVP</sequence>
<name>A0A182XTF7_ANOQN</name>
<reference evidence="1" key="1">
    <citation type="submission" date="2020-05" db="UniProtKB">
        <authorList>
            <consortium name="EnsemblMetazoa"/>
        </authorList>
    </citation>
    <scope>IDENTIFICATION</scope>
    <source>
        <strain evidence="1">SANGQUA</strain>
    </source>
</reference>
<organism evidence="1 2">
    <name type="scientific">Anopheles quadriannulatus</name>
    <name type="common">Mosquito</name>
    <dbReference type="NCBI Taxonomy" id="34691"/>
    <lineage>
        <taxon>Eukaryota</taxon>
        <taxon>Metazoa</taxon>
        <taxon>Ecdysozoa</taxon>
        <taxon>Arthropoda</taxon>
        <taxon>Hexapoda</taxon>
        <taxon>Insecta</taxon>
        <taxon>Pterygota</taxon>
        <taxon>Neoptera</taxon>
        <taxon>Endopterygota</taxon>
        <taxon>Diptera</taxon>
        <taxon>Nematocera</taxon>
        <taxon>Culicoidea</taxon>
        <taxon>Culicidae</taxon>
        <taxon>Anophelinae</taxon>
        <taxon>Anopheles</taxon>
    </lineage>
</organism>
<accession>A0A182XTF7</accession>
<dbReference type="Proteomes" id="UP000076407">
    <property type="component" value="Unassembled WGS sequence"/>
</dbReference>
<dbReference type="EnsemblMetazoa" id="AQUA015096-RA">
    <property type="protein sequence ID" value="AQUA015096-PA"/>
    <property type="gene ID" value="AQUA015096"/>
</dbReference>
<keyword evidence="2" id="KW-1185">Reference proteome</keyword>
<dbReference type="AlphaFoldDB" id="A0A182XTF7"/>
<evidence type="ECO:0000313" key="1">
    <source>
        <dbReference type="EnsemblMetazoa" id="AQUA015096-PA"/>
    </source>
</evidence>
<dbReference type="VEuPathDB" id="VectorBase:AQUA015096"/>